<keyword evidence="4" id="KW-0472">Membrane</keyword>
<dbReference type="AlphaFoldDB" id="A0A657ITQ4"/>
<gene>
    <name evidence="6" type="ORF">A5N15_10390</name>
</gene>
<dbReference type="Proteomes" id="UP000092021">
    <property type="component" value="Unassembled WGS sequence"/>
</dbReference>
<name>A0A657ITQ4_9MICC</name>
<comment type="subcellular location">
    <subcellularLocation>
        <location evidence="1">Membrane</location>
        <topology evidence="1">Multi-pass membrane protein</topology>
    </subcellularLocation>
</comment>
<keyword evidence="4" id="KW-0812">Transmembrane</keyword>
<dbReference type="Gene3D" id="2.70.150.10">
    <property type="entry name" value="Calcium-transporting ATPase, cytoplasmic transduction domain A"/>
    <property type="match status" value="1"/>
</dbReference>
<dbReference type="InterPro" id="IPR008250">
    <property type="entry name" value="ATPase_P-typ_transduc_dom_A_sf"/>
</dbReference>
<feature type="region of interest" description="Disordered" evidence="3">
    <location>
        <begin position="137"/>
        <end position="159"/>
    </location>
</feature>
<dbReference type="Pfam" id="PF00122">
    <property type="entry name" value="E1-E2_ATPase"/>
    <property type="match status" value="1"/>
</dbReference>
<dbReference type="GO" id="GO:0046872">
    <property type="term" value="F:metal ion binding"/>
    <property type="evidence" value="ECO:0007669"/>
    <property type="project" value="UniProtKB-KW"/>
</dbReference>
<feature type="compositionally biased region" description="Low complexity" evidence="3">
    <location>
        <begin position="146"/>
        <end position="156"/>
    </location>
</feature>
<evidence type="ECO:0000256" key="3">
    <source>
        <dbReference type="SAM" id="MobiDB-lite"/>
    </source>
</evidence>
<keyword evidence="2" id="KW-0479">Metal-binding</keyword>
<comment type="caution">
    <text evidence="6">The sequence shown here is derived from an EMBL/GenBank/DDBJ whole genome shotgun (WGS) entry which is preliminary data.</text>
</comment>
<dbReference type="InterPro" id="IPR023298">
    <property type="entry name" value="ATPase_P-typ_TM_dom_sf"/>
</dbReference>
<dbReference type="SUPFAM" id="SSF81653">
    <property type="entry name" value="Calcium ATPase, transduction domain A"/>
    <property type="match status" value="1"/>
</dbReference>
<feature type="domain" description="P-type ATPase A" evidence="5">
    <location>
        <begin position="2"/>
        <end position="65"/>
    </location>
</feature>
<evidence type="ECO:0000256" key="4">
    <source>
        <dbReference type="SAM" id="Phobius"/>
    </source>
</evidence>
<proteinExistence type="predicted"/>
<sequence>MAADGVVVEGHSAVDESMLTGESVPVEVSEGDRVTGATLNTGGRLIVRAERVGEDTTLAQMGRLVSQAQSTKAPVARLADRISAVFVPVVLGIAVLTFLLWLLIGGAADGGLNAAFVAAVSVLVIACPCALAWPPHRPAHRHRARGPSWGSSSSPRRSWRTPAGWTLWSWTRPAP</sequence>
<evidence type="ECO:0000256" key="2">
    <source>
        <dbReference type="ARBA" id="ARBA00022723"/>
    </source>
</evidence>
<feature type="transmembrane region" description="Helical" evidence="4">
    <location>
        <begin position="110"/>
        <end position="133"/>
    </location>
</feature>
<dbReference type="SUPFAM" id="SSF81665">
    <property type="entry name" value="Calcium ATPase, transmembrane domain M"/>
    <property type="match status" value="1"/>
</dbReference>
<reference evidence="6 7" key="1">
    <citation type="submission" date="2016-04" db="EMBL/GenBank/DDBJ databases">
        <title>Identification of putative biosynthetic pathways for the production of bioactive secondary metabolites by the marine actinomycete Kocuria kristinae RUTW2-3.</title>
        <authorList>
            <person name="Waterworth S.C."/>
            <person name="Walmsley T.A."/>
            <person name="Matongo T."/>
            <person name="Davies-Coleman M.T."/>
            <person name="Dorrington R.A."/>
        </authorList>
    </citation>
    <scope>NUCLEOTIDE SEQUENCE [LARGE SCALE GENOMIC DNA]</scope>
    <source>
        <strain evidence="6 7">RUTW4-5</strain>
    </source>
</reference>
<organism evidence="6 7">
    <name type="scientific">Rothia kristinae</name>
    <dbReference type="NCBI Taxonomy" id="37923"/>
    <lineage>
        <taxon>Bacteria</taxon>
        <taxon>Bacillati</taxon>
        <taxon>Actinomycetota</taxon>
        <taxon>Actinomycetes</taxon>
        <taxon>Micrococcales</taxon>
        <taxon>Micrococcaceae</taxon>
        <taxon>Rothia</taxon>
    </lineage>
</organism>
<feature type="transmembrane region" description="Helical" evidence="4">
    <location>
        <begin position="82"/>
        <end position="104"/>
    </location>
</feature>
<evidence type="ECO:0000259" key="5">
    <source>
        <dbReference type="Pfam" id="PF00122"/>
    </source>
</evidence>
<evidence type="ECO:0000256" key="1">
    <source>
        <dbReference type="ARBA" id="ARBA00004141"/>
    </source>
</evidence>
<accession>A0A657ITQ4</accession>
<dbReference type="PANTHER" id="PTHR46594">
    <property type="entry name" value="P-TYPE CATION-TRANSPORTING ATPASE"/>
    <property type="match status" value="1"/>
</dbReference>
<dbReference type="PANTHER" id="PTHR46594:SF4">
    <property type="entry name" value="P-TYPE CATION-TRANSPORTING ATPASE"/>
    <property type="match status" value="1"/>
</dbReference>
<keyword evidence="4" id="KW-1133">Transmembrane helix</keyword>
<evidence type="ECO:0000313" key="6">
    <source>
        <dbReference type="EMBL" id="OAX55374.1"/>
    </source>
</evidence>
<evidence type="ECO:0000313" key="7">
    <source>
        <dbReference type="Proteomes" id="UP000092021"/>
    </source>
</evidence>
<protein>
    <recommendedName>
        <fullName evidence="5">P-type ATPase A domain-containing protein</fullName>
    </recommendedName>
</protein>
<dbReference type="EMBL" id="LWGZ01000932">
    <property type="protein sequence ID" value="OAX55374.1"/>
    <property type="molecule type" value="Genomic_DNA"/>
</dbReference>
<dbReference type="InterPro" id="IPR059000">
    <property type="entry name" value="ATPase_P-type_domA"/>
</dbReference>